<dbReference type="Pfam" id="PF20428">
    <property type="entry name" value="Sey1_3HB"/>
    <property type="match status" value="1"/>
</dbReference>
<proteinExistence type="predicted"/>
<feature type="domain" description="Reverse transcriptase Ty1/copia-type" evidence="1">
    <location>
        <begin position="84"/>
        <end position="189"/>
    </location>
</feature>
<protein>
    <submittedName>
        <fullName evidence="3">Protein ROOT HAIR defective 3-like 2</fullName>
    </submittedName>
</protein>
<dbReference type="EMBL" id="QGNW01000300">
    <property type="protein sequence ID" value="RVW78203.1"/>
    <property type="molecule type" value="Genomic_DNA"/>
</dbReference>
<evidence type="ECO:0000259" key="2">
    <source>
        <dbReference type="Pfam" id="PF20428"/>
    </source>
</evidence>
<accession>A0A438H1I8</accession>
<dbReference type="InterPro" id="IPR043502">
    <property type="entry name" value="DNA/RNA_pol_sf"/>
</dbReference>
<dbReference type="InterPro" id="IPR008803">
    <property type="entry name" value="RHD3/Sey1"/>
</dbReference>
<dbReference type="InterPro" id="IPR046758">
    <property type="entry name" value="Sey1/RHD3-like_3HB"/>
</dbReference>
<evidence type="ECO:0000313" key="4">
    <source>
        <dbReference type="Proteomes" id="UP000288805"/>
    </source>
</evidence>
<evidence type="ECO:0000259" key="1">
    <source>
        <dbReference type="Pfam" id="PF07727"/>
    </source>
</evidence>
<comment type="caution">
    <text evidence="3">The sequence shown here is derived from an EMBL/GenBank/DDBJ whole genome shotgun (WGS) entry which is preliminary data.</text>
</comment>
<dbReference type="InterPro" id="IPR013103">
    <property type="entry name" value="RVT_2"/>
</dbReference>
<gene>
    <name evidence="3" type="primary">VvCHDp001174_1</name>
    <name evidence="3" type="ORF">CK203_058444</name>
</gene>
<organism evidence="3 4">
    <name type="scientific">Vitis vinifera</name>
    <name type="common">Grape</name>
    <dbReference type="NCBI Taxonomy" id="29760"/>
    <lineage>
        <taxon>Eukaryota</taxon>
        <taxon>Viridiplantae</taxon>
        <taxon>Streptophyta</taxon>
        <taxon>Embryophyta</taxon>
        <taxon>Tracheophyta</taxon>
        <taxon>Spermatophyta</taxon>
        <taxon>Magnoliopsida</taxon>
        <taxon>eudicotyledons</taxon>
        <taxon>Gunneridae</taxon>
        <taxon>Pentapetalae</taxon>
        <taxon>rosids</taxon>
        <taxon>Vitales</taxon>
        <taxon>Vitaceae</taxon>
        <taxon>Viteae</taxon>
        <taxon>Vitis</taxon>
    </lineage>
</organism>
<dbReference type="Pfam" id="PF07727">
    <property type="entry name" value="RVT_2"/>
    <property type="match status" value="1"/>
</dbReference>
<evidence type="ECO:0000313" key="3">
    <source>
        <dbReference type="EMBL" id="RVW78203.1"/>
    </source>
</evidence>
<feature type="domain" description="Sey1/RHD3-like three-helix bundle" evidence="2">
    <location>
        <begin position="275"/>
        <end position="520"/>
    </location>
</feature>
<dbReference type="Proteomes" id="UP000288805">
    <property type="component" value="Unassembled WGS sequence"/>
</dbReference>
<dbReference type="SUPFAM" id="SSF56672">
    <property type="entry name" value="DNA/RNA polymerases"/>
    <property type="match status" value="1"/>
</dbReference>
<name>A0A438H1I8_VITVI</name>
<dbReference type="AlphaFoldDB" id="A0A438H1I8"/>
<dbReference type="CDD" id="cd09272">
    <property type="entry name" value="RNase_HI_RT_Ty1"/>
    <property type="match status" value="1"/>
</dbReference>
<dbReference type="PANTHER" id="PTHR45923:SF20">
    <property type="entry name" value="PROTEIN ROOT HAIR DEFECTIVE 3 HOMOLOG 2"/>
    <property type="match status" value="1"/>
</dbReference>
<dbReference type="PANTHER" id="PTHR45923">
    <property type="entry name" value="PROTEIN SEY1"/>
    <property type="match status" value="1"/>
</dbReference>
<sequence length="535" mass="61282">MDYIFQEKGNKSITSCRESIFNSVKEPNTQVNPTPKPLFNDLDLPIALRKSSRSYTQHPLLNLLPMVLEWQETVNEEMKVVFKNHTWEVIDHLTGKKPVGCKWVFTVKFKADESIERHKERLMAKGYTRTFGIDYQETFAPVAKMNIVRVLQYIVAKLNSTLQQLDVKNAFLHGDLEEEVFMELPPGSDEGEMLRLKKALAQSFEIKDLGNLRYFLDIEIKLLMSELRIPLMIPMKLYCDNKAAISIAYNQVQHDGTKYMEIDRHFIKEKIEVGLINLSHVSSNASVKQAEWDDDSKVREKLHRDIEAHSSSVRGKKLSEIAVNYEKKLTQALTEPVESLLEFGGKDTWPSIRELLRRETETAISGFSTAVAGFELDEETFNKMMQNLKEYARIVVEKKAREEAGKVLILMKDRVWTGKENIRIITKDAYSASLKLLSVMAAIRLNEKPDKIENVLFSSLMDGTVSVPLSQDKKMGASPDPLASSTWEEVPPNKTLITPVQCKSLWRQFKAETEYIVTQAISAQIVRICDREFKP</sequence>
<reference evidence="3 4" key="1">
    <citation type="journal article" date="2018" name="PLoS Genet.">
        <title>Population sequencing reveals clonal diversity and ancestral inbreeding in the grapevine cultivar Chardonnay.</title>
        <authorList>
            <person name="Roach M.J."/>
            <person name="Johnson D.L."/>
            <person name="Bohlmann J."/>
            <person name="van Vuuren H.J."/>
            <person name="Jones S.J."/>
            <person name="Pretorius I.S."/>
            <person name="Schmidt S.A."/>
            <person name="Borneman A.R."/>
        </authorList>
    </citation>
    <scope>NUCLEOTIDE SEQUENCE [LARGE SCALE GENOMIC DNA]</scope>
    <source>
        <strain evidence="4">cv. Chardonnay</strain>
        <tissue evidence="3">Leaf</tissue>
    </source>
</reference>